<name>A0A9P7QLD7_9HYPO</name>
<reference evidence="2 3" key="1">
    <citation type="journal article" date="2020" name="bioRxiv">
        <title>Whole genome comparisons of ergot fungi reveals the divergence and evolution of species within the genus Claviceps are the result of varying mechanisms driving genome evolution and host range expansion.</title>
        <authorList>
            <person name="Wyka S.A."/>
            <person name="Mondo S.J."/>
            <person name="Liu M."/>
            <person name="Dettman J."/>
            <person name="Nalam V."/>
            <person name="Broders K.D."/>
        </authorList>
    </citation>
    <scope>NUCLEOTIDE SEQUENCE [LARGE SCALE GENOMIC DNA]</scope>
    <source>
        <strain evidence="2 3">Clav52</strain>
    </source>
</reference>
<evidence type="ECO:0000313" key="3">
    <source>
        <dbReference type="Proteomes" id="UP000707071"/>
    </source>
</evidence>
<keyword evidence="3" id="KW-1185">Reference proteome</keyword>
<dbReference type="EMBL" id="SRRH01000040">
    <property type="protein sequence ID" value="KAG6301607.1"/>
    <property type="molecule type" value="Genomic_DNA"/>
</dbReference>
<evidence type="ECO:0008006" key="4">
    <source>
        <dbReference type="Google" id="ProtNLM"/>
    </source>
</evidence>
<protein>
    <recommendedName>
        <fullName evidence="4">SWIM-type domain-containing protein</fullName>
    </recommendedName>
</protein>
<gene>
    <name evidence="2" type="ORF">E4U09_004906</name>
</gene>
<evidence type="ECO:0000313" key="2">
    <source>
        <dbReference type="EMBL" id="KAG6301607.1"/>
    </source>
</evidence>
<dbReference type="AlphaFoldDB" id="A0A9P7QLD7"/>
<comment type="caution">
    <text evidence="2">The sequence shown here is derived from an EMBL/GenBank/DDBJ whole genome shotgun (WGS) entry which is preliminary data.</text>
</comment>
<evidence type="ECO:0000256" key="1">
    <source>
        <dbReference type="SAM" id="MobiDB-lite"/>
    </source>
</evidence>
<proteinExistence type="predicted"/>
<organism evidence="2 3">
    <name type="scientific">Claviceps aff. purpurea</name>
    <dbReference type="NCBI Taxonomy" id="1967640"/>
    <lineage>
        <taxon>Eukaryota</taxon>
        <taxon>Fungi</taxon>
        <taxon>Dikarya</taxon>
        <taxon>Ascomycota</taxon>
        <taxon>Pezizomycotina</taxon>
        <taxon>Sordariomycetes</taxon>
        <taxon>Hypocreomycetidae</taxon>
        <taxon>Hypocreales</taxon>
        <taxon>Clavicipitaceae</taxon>
        <taxon>Claviceps</taxon>
    </lineage>
</organism>
<feature type="region of interest" description="Disordered" evidence="1">
    <location>
        <begin position="25"/>
        <end position="55"/>
    </location>
</feature>
<dbReference type="Proteomes" id="UP000707071">
    <property type="component" value="Unassembled WGS sequence"/>
</dbReference>
<sequence>MVKSISALSTREVVASSGKNGLYELRKGRKGKARVGQFTSPHHRKPSPSCARTTRGRYRQYTRDDRVCNYDYTASMGLPCYHKIMSILESGDVLKTTDFDVH</sequence>
<accession>A0A9P7QLD7</accession>
<feature type="non-terminal residue" evidence="2">
    <location>
        <position position="102"/>
    </location>
</feature>